<organism evidence="1 2">
    <name type="scientific">Bradyrhizobium symbiodeficiens</name>
    <dbReference type="NCBI Taxonomy" id="1404367"/>
    <lineage>
        <taxon>Bacteria</taxon>
        <taxon>Pseudomonadati</taxon>
        <taxon>Pseudomonadota</taxon>
        <taxon>Alphaproteobacteria</taxon>
        <taxon>Hyphomicrobiales</taxon>
        <taxon>Nitrobacteraceae</taxon>
        <taxon>Bradyrhizobium</taxon>
    </lineage>
</organism>
<name>A0ABX5WGD0_9BRAD</name>
<accession>A0ABX5WGD0</accession>
<dbReference type="Proteomes" id="UP000319298">
    <property type="component" value="Chromosome"/>
</dbReference>
<gene>
    <name evidence="1" type="ORF">FJN17_12235</name>
</gene>
<sequence>MSAPSPIKILTACAEKYALSCVSGEMEIQWAVDMLQNFAEQRGLIAEIGQDKVQDIMAAAFMWARACVTGDEAEREETRDPDYAQCLVHDWELADFRDRWRWTGELPPTQQAIVLDKPQRSTPQATIDAFHYVLSLGDPERLATWLRQHPDDALALFKSVEAA</sequence>
<evidence type="ECO:0000313" key="1">
    <source>
        <dbReference type="EMBL" id="QDF42337.2"/>
    </source>
</evidence>
<reference evidence="2" key="1">
    <citation type="submission" date="2019-06" db="EMBL/GenBank/DDBJ databases">
        <title>Whole-Genome Sequence of Bradyrhizobium sp. 3 Strain 65S1MB.</title>
        <authorList>
            <person name="Bromfield E.S.P."/>
            <person name="Cloutier S."/>
            <person name="Nguyen H.D.T."/>
        </authorList>
    </citation>
    <scope>NUCLEOTIDE SEQUENCE [LARGE SCALE GENOMIC DNA]</scope>
    <source>
        <strain evidence="2">65S1MB</strain>
    </source>
</reference>
<protein>
    <submittedName>
        <fullName evidence="1">Uncharacterized protein</fullName>
    </submittedName>
</protein>
<keyword evidence="2" id="KW-1185">Reference proteome</keyword>
<dbReference type="EMBL" id="CP041090">
    <property type="protein sequence ID" value="QDF42337.2"/>
    <property type="molecule type" value="Genomic_DNA"/>
</dbReference>
<dbReference type="RefSeq" id="WP_244621207.1">
    <property type="nucleotide sequence ID" value="NZ_CP041090.2"/>
</dbReference>
<evidence type="ECO:0000313" key="2">
    <source>
        <dbReference type="Proteomes" id="UP000319298"/>
    </source>
</evidence>
<proteinExistence type="predicted"/>
<reference evidence="1 2" key="2">
    <citation type="journal article" date="2020" name="Int. J. Syst. Evol. Microbiol.">
        <title>Description and complete genome sequences of Bradyrhizobium symbiodeficiens sp. nov., a non-symbiotic bacterium associated with legumes native to Canada.</title>
        <authorList>
            <person name="Bromfield E.S.P."/>
            <person name="Cloutier S."/>
            <person name="Nguyen H.D.T."/>
        </authorList>
    </citation>
    <scope>NUCLEOTIDE SEQUENCE [LARGE SCALE GENOMIC DNA]</scope>
    <source>
        <strain evidence="1 2">65S1MB</strain>
    </source>
</reference>